<dbReference type="Proteomes" id="UP001185863">
    <property type="component" value="Unassembled WGS sequence"/>
</dbReference>
<dbReference type="PANTHER" id="PTHR30055:SF234">
    <property type="entry name" value="HTH-TYPE TRANSCRIPTIONAL REGULATOR BETI"/>
    <property type="match status" value="1"/>
</dbReference>
<evidence type="ECO:0000256" key="2">
    <source>
        <dbReference type="ARBA" id="ARBA00023125"/>
    </source>
</evidence>
<feature type="domain" description="HTH tetR-type" evidence="5">
    <location>
        <begin position="14"/>
        <end position="73"/>
    </location>
</feature>
<dbReference type="RefSeq" id="WP_213573861.1">
    <property type="nucleotide sequence ID" value="NZ_JAWLUP010000063.1"/>
</dbReference>
<keyword evidence="3" id="KW-0804">Transcription</keyword>
<dbReference type="InterPro" id="IPR009057">
    <property type="entry name" value="Homeodomain-like_sf"/>
</dbReference>
<dbReference type="AlphaFoldDB" id="A0AAE5A8L2"/>
<dbReference type="EMBL" id="JAWLUP010000063">
    <property type="protein sequence ID" value="MDV7266889.1"/>
    <property type="molecule type" value="Genomic_DNA"/>
</dbReference>
<keyword evidence="1" id="KW-0805">Transcription regulation</keyword>
<dbReference type="InterPro" id="IPR036271">
    <property type="entry name" value="Tet_transcr_reg_TetR-rel_C_sf"/>
</dbReference>
<sequence>MTDTTSPPTRKDAARNRARLLEAAEQLFASEGLDVTLKDVALRAGVGVGTVYRHFPTKDDLLDEIFADRLASATDSARRAAADPDGWRGLVRYLEDSMRTQRDNCGLRGLVIATVPSCPMVVKSRTEIAPLVRQMVAKAQKQGTLRPDFDATDVTYIQVALAAIMEATHDTSPDLYRQHLKLFIDGMRAEGPPGAAFRDT</sequence>
<proteinExistence type="predicted"/>
<dbReference type="InterPro" id="IPR023772">
    <property type="entry name" value="DNA-bd_HTH_TetR-type_CS"/>
</dbReference>
<evidence type="ECO:0000256" key="4">
    <source>
        <dbReference type="PROSITE-ProRule" id="PRU00335"/>
    </source>
</evidence>
<dbReference type="InterPro" id="IPR049445">
    <property type="entry name" value="TetR_SbtR-like_C"/>
</dbReference>
<accession>A0AAE5A8L2</accession>
<dbReference type="InterPro" id="IPR050109">
    <property type="entry name" value="HTH-type_TetR-like_transc_reg"/>
</dbReference>
<dbReference type="GO" id="GO:0003700">
    <property type="term" value="F:DNA-binding transcription factor activity"/>
    <property type="evidence" value="ECO:0007669"/>
    <property type="project" value="TreeGrafter"/>
</dbReference>
<evidence type="ECO:0000313" key="7">
    <source>
        <dbReference type="Proteomes" id="UP001185863"/>
    </source>
</evidence>
<dbReference type="Pfam" id="PF00440">
    <property type="entry name" value="TetR_N"/>
    <property type="match status" value="1"/>
</dbReference>
<dbReference type="Pfam" id="PF21597">
    <property type="entry name" value="TetR_C_43"/>
    <property type="match status" value="1"/>
</dbReference>
<organism evidence="6 7">
    <name type="scientific">Rhodococcus oxybenzonivorans</name>
    <dbReference type="NCBI Taxonomy" id="1990687"/>
    <lineage>
        <taxon>Bacteria</taxon>
        <taxon>Bacillati</taxon>
        <taxon>Actinomycetota</taxon>
        <taxon>Actinomycetes</taxon>
        <taxon>Mycobacteriales</taxon>
        <taxon>Nocardiaceae</taxon>
        <taxon>Rhodococcus</taxon>
    </lineage>
</organism>
<dbReference type="SUPFAM" id="SSF48498">
    <property type="entry name" value="Tetracyclin repressor-like, C-terminal domain"/>
    <property type="match status" value="1"/>
</dbReference>
<gene>
    <name evidence="6" type="ORF">R4315_20365</name>
</gene>
<dbReference type="InterPro" id="IPR001647">
    <property type="entry name" value="HTH_TetR"/>
</dbReference>
<protein>
    <submittedName>
        <fullName evidence="6">TetR/AcrR family transcriptional regulator</fullName>
    </submittedName>
</protein>
<dbReference type="PRINTS" id="PR00455">
    <property type="entry name" value="HTHTETR"/>
</dbReference>
<dbReference type="PANTHER" id="PTHR30055">
    <property type="entry name" value="HTH-TYPE TRANSCRIPTIONAL REGULATOR RUTR"/>
    <property type="match status" value="1"/>
</dbReference>
<comment type="caution">
    <text evidence="6">The sequence shown here is derived from an EMBL/GenBank/DDBJ whole genome shotgun (WGS) entry which is preliminary data.</text>
</comment>
<evidence type="ECO:0000313" key="6">
    <source>
        <dbReference type="EMBL" id="MDV7266889.1"/>
    </source>
</evidence>
<dbReference type="Gene3D" id="1.10.357.10">
    <property type="entry name" value="Tetracycline Repressor, domain 2"/>
    <property type="match status" value="1"/>
</dbReference>
<reference evidence="6" key="1">
    <citation type="submission" date="2023-10" db="EMBL/GenBank/DDBJ databases">
        <title>Development of a sustainable strategy for remediation of hydrocarbon-contaminated territories based on the waste exchange concept.</title>
        <authorList>
            <person name="Krivoruchko A."/>
        </authorList>
    </citation>
    <scope>NUCLEOTIDE SEQUENCE</scope>
    <source>
        <strain evidence="6">IEGM 68</strain>
    </source>
</reference>
<evidence type="ECO:0000256" key="3">
    <source>
        <dbReference type="ARBA" id="ARBA00023163"/>
    </source>
</evidence>
<dbReference type="PROSITE" id="PS01081">
    <property type="entry name" value="HTH_TETR_1"/>
    <property type="match status" value="1"/>
</dbReference>
<evidence type="ECO:0000256" key="1">
    <source>
        <dbReference type="ARBA" id="ARBA00023015"/>
    </source>
</evidence>
<dbReference type="GO" id="GO:0000976">
    <property type="term" value="F:transcription cis-regulatory region binding"/>
    <property type="evidence" value="ECO:0007669"/>
    <property type="project" value="TreeGrafter"/>
</dbReference>
<dbReference type="PROSITE" id="PS50977">
    <property type="entry name" value="HTH_TETR_2"/>
    <property type="match status" value="1"/>
</dbReference>
<name>A0AAE5A8L2_9NOCA</name>
<evidence type="ECO:0000259" key="5">
    <source>
        <dbReference type="PROSITE" id="PS50977"/>
    </source>
</evidence>
<dbReference type="SUPFAM" id="SSF46689">
    <property type="entry name" value="Homeodomain-like"/>
    <property type="match status" value="1"/>
</dbReference>
<keyword evidence="2 4" id="KW-0238">DNA-binding</keyword>
<feature type="DNA-binding region" description="H-T-H motif" evidence="4">
    <location>
        <begin position="36"/>
        <end position="55"/>
    </location>
</feature>